<organism evidence="1 2">
    <name type="scientific">Amphibalanus amphitrite</name>
    <name type="common">Striped barnacle</name>
    <name type="synonym">Balanus amphitrite</name>
    <dbReference type="NCBI Taxonomy" id="1232801"/>
    <lineage>
        <taxon>Eukaryota</taxon>
        <taxon>Metazoa</taxon>
        <taxon>Ecdysozoa</taxon>
        <taxon>Arthropoda</taxon>
        <taxon>Crustacea</taxon>
        <taxon>Multicrustacea</taxon>
        <taxon>Cirripedia</taxon>
        <taxon>Thoracica</taxon>
        <taxon>Thoracicalcarea</taxon>
        <taxon>Balanomorpha</taxon>
        <taxon>Balanoidea</taxon>
        <taxon>Balanidae</taxon>
        <taxon>Amphibalaninae</taxon>
        <taxon>Amphibalanus</taxon>
    </lineage>
</organism>
<dbReference type="EMBL" id="VIIS01002036">
    <property type="protein sequence ID" value="KAF0289335.1"/>
    <property type="molecule type" value="Genomic_DNA"/>
</dbReference>
<sequence>MNLFFLMTLLAGHGQTISRARIQKEAANTPLVRADCEITPEAQQQVWNGLEAGGGAGQRQYRELASIVYKYVRDIPTYSISDQAQLRGMAAFQLVARLHIEYARVDLQSRAIAGQSECMALKAVFQNL</sequence>
<evidence type="ECO:0000313" key="1">
    <source>
        <dbReference type="EMBL" id="KAF0289335.1"/>
    </source>
</evidence>
<accession>A0A6A4V6K7</accession>
<evidence type="ECO:0000313" key="2">
    <source>
        <dbReference type="Proteomes" id="UP000440578"/>
    </source>
</evidence>
<gene>
    <name evidence="1" type="ORF">FJT64_012388</name>
</gene>
<dbReference type="Proteomes" id="UP000440578">
    <property type="component" value="Unassembled WGS sequence"/>
</dbReference>
<protein>
    <submittedName>
        <fullName evidence="1">Uncharacterized protein</fullName>
    </submittedName>
</protein>
<proteinExistence type="predicted"/>
<comment type="caution">
    <text evidence="1">The sequence shown here is derived from an EMBL/GenBank/DDBJ whole genome shotgun (WGS) entry which is preliminary data.</text>
</comment>
<reference evidence="1 2" key="1">
    <citation type="submission" date="2019-07" db="EMBL/GenBank/DDBJ databases">
        <title>Draft genome assembly of a fouling barnacle, Amphibalanus amphitrite (Darwin, 1854): The first reference genome for Thecostraca.</title>
        <authorList>
            <person name="Kim W."/>
        </authorList>
    </citation>
    <scope>NUCLEOTIDE SEQUENCE [LARGE SCALE GENOMIC DNA]</scope>
    <source>
        <strain evidence="1">SNU_AA5</strain>
        <tissue evidence="1">Soma without cirri and trophi</tissue>
    </source>
</reference>
<dbReference type="AlphaFoldDB" id="A0A6A4V6K7"/>
<name>A0A6A4V6K7_AMPAM</name>
<keyword evidence="2" id="KW-1185">Reference proteome</keyword>